<reference evidence="5" key="1">
    <citation type="journal article" date="2022" name="G3 (Bethesda)">
        <title>High quality genome of the basidiomycete yeast Dioszegia hungarica PDD-24b-2 isolated from cloud water.</title>
        <authorList>
            <person name="Jarrige D."/>
            <person name="Haridas S."/>
            <person name="Bleykasten-Grosshans C."/>
            <person name="Joly M."/>
            <person name="Nadalig T."/>
            <person name="Sancelme M."/>
            <person name="Vuilleumier S."/>
            <person name="Grigoriev I.V."/>
            <person name="Amato P."/>
            <person name="Bringel F."/>
        </authorList>
    </citation>
    <scope>NUCLEOTIDE SEQUENCE</scope>
    <source>
        <strain evidence="5">PDD-24b-2</strain>
    </source>
</reference>
<feature type="region of interest" description="Disordered" evidence="1">
    <location>
        <begin position="228"/>
        <end position="258"/>
    </location>
</feature>
<dbReference type="GO" id="GO:0005524">
    <property type="term" value="F:ATP binding"/>
    <property type="evidence" value="ECO:0007669"/>
    <property type="project" value="InterPro"/>
</dbReference>
<dbReference type="Pfam" id="PF08302">
    <property type="entry name" value="tRNA_lig_CPD"/>
    <property type="match status" value="1"/>
</dbReference>
<dbReference type="InterPro" id="IPR027417">
    <property type="entry name" value="P-loop_NTPase"/>
</dbReference>
<dbReference type="RefSeq" id="XP_052944714.1">
    <property type="nucleotide sequence ID" value="XM_053085633.1"/>
</dbReference>
<dbReference type="GO" id="GO:0003972">
    <property type="term" value="F:RNA ligase (ATP) activity"/>
    <property type="evidence" value="ECO:0007669"/>
    <property type="project" value="InterPro"/>
</dbReference>
<gene>
    <name evidence="5" type="ORF">MKK02DRAFT_16435</name>
</gene>
<keyword evidence="6" id="KW-1185">Reference proteome</keyword>
<evidence type="ECO:0000259" key="3">
    <source>
        <dbReference type="Pfam" id="PF08303"/>
    </source>
</evidence>
<dbReference type="Gene3D" id="3.40.50.300">
    <property type="entry name" value="P-loop containing nucleotide triphosphate hydrolases"/>
    <property type="match status" value="1"/>
</dbReference>
<name>A0AA38H5I5_9TREE</name>
<feature type="region of interest" description="Disordered" evidence="1">
    <location>
        <begin position="1"/>
        <end position="30"/>
    </location>
</feature>
<protein>
    <submittedName>
        <fullName evidence="5">tRNA ligase,putative</fullName>
    </submittedName>
</protein>
<sequence>MAEVPTAEQKSVLSQKGDAPPDRSVAPVPSLTETTKAFQSLGIKDKHPESVPALLTSLYHLRETNPKAVRNTVQVYPAELYSDNGEGSSTGQQRDRRITSWKMTEHMYFKADNVFPTLARGLFTEELEEGDEVPPGLEGVEAGPTKKRKIRERIVARGYDKFFNIDEVPWTYWKAMEKHTQGPYHLTLKSNGCLILISALSPSHLLVASKHSLGTTTEGEAVTLKEAESKAVKGDTKGKKAQKANDQPEAEEVKEDRAHAAVGREWVKRTLKAKGKKEAQLAKRLWDQNLSAVLELCDDSFEEHVIATPEYWTGLHLHGLNRNTPHFSTLPPDEVTAFASDFGFIPTKVVTLDTLDEVRKFTDDVAKTGSWGGDMIEGFVVRSLVREVPHSPEDRPPYRPGAPFFFKVKFDEPYLLYRQWREVTRTMLPLHNAELSPEGKAEVWQKVKRKIKRAEVAVYADWVGRTLESDPSLFDDFNRSIVRVRDQFLRWTEGEGAEKKEKGQKGKKEVQKKERDLAALPKKTILVPCAVPGCGKTLVGLAMAKLYGFGHTQSDDVTAKRSAPTFLKNIEKLLKTNDVVYADRNNHIDKHYNELADLHNSRDLQAYNVRLIAILWDVEKQPYHRMLRICSERVKDRGDNHQTLRPDLTAEAEHEAVVSNFIRDFVDPDESKFDAIVDVSLTDTPEQTIRRIVTDLSVSLGLPSVNDEQIRSALDSARGYKSTTPYHPPAKVGRAIRYFGLAPEIDLAGIVEVAIYYMRPDLAQSAQRFLFALQAKERVITKPHITLVHETNVAEEKAAQGGEAGIQARAWDDCVRLAGQTGSVMWDFEMTHVVWDGRVMAIVVEKLEPQTKEGMESLAKLVLEETKDGVHITVGTKEEDIRPYEARPLVEMVRKRIVAGELDGETEEFVEGGGKVRWAQLGPTKGEGRVKGMW</sequence>
<keyword evidence="5" id="KW-0436">Ligase</keyword>
<feature type="domain" description="tRNA ligase phosphodiesterase" evidence="2">
    <location>
        <begin position="728"/>
        <end position="892"/>
    </location>
</feature>
<dbReference type="EMBL" id="JAKWFO010000006">
    <property type="protein sequence ID" value="KAI9634937.1"/>
    <property type="molecule type" value="Genomic_DNA"/>
</dbReference>
<feature type="domain" description="tRNA ligase kinase" evidence="3">
    <location>
        <begin position="525"/>
        <end position="679"/>
    </location>
</feature>
<dbReference type="AlphaFoldDB" id="A0AA38H5I5"/>
<dbReference type="Pfam" id="PF08303">
    <property type="entry name" value="tRNA_lig_kinase"/>
    <property type="match status" value="1"/>
</dbReference>
<dbReference type="GO" id="GO:0005634">
    <property type="term" value="C:nucleus"/>
    <property type="evidence" value="ECO:0007669"/>
    <property type="project" value="TreeGrafter"/>
</dbReference>
<dbReference type="Pfam" id="PF09511">
    <property type="entry name" value="RNA_lig_T4_1"/>
    <property type="match status" value="1"/>
</dbReference>
<dbReference type="InterPro" id="IPR015966">
    <property type="entry name" value="tRNA_lig_kin_fungi"/>
</dbReference>
<dbReference type="InterPro" id="IPR015965">
    <property type="entry name" value="tRNA_lig_PDEase"/>
</dbReference>
<dbReference type="PANTHER" id="PTHR32004:SF1">
    <property type="entry name" value="TRNA LIGASE"/>
    <property type="match status" value="1"/>
</dbReference>
<feature type="compositionally biased region" description="Basic and acidic residues" evidence="1">
    <location>
        <begin position="228"/>
        <end position="238"/>
    </location>
</feature>
<evidence type="ECO:0000313" key="6">
    <source>
        <dbReference type="Proteomes" id="UP001164286"/>
    </source>
</evidence>
<evidence type="ECO:0000259" key="4">
    <source>
        <dbReference type="Pfam" id="PF09511"/>
    </source>
</evidence>
<proteinExistence type="predicted"/>
<dbReference type="Proteomes" id="UP001164286">
    <property type="component" value="Unassembled WGS sequence"/>
</dbReference>
<dbReference type="InterPro" id="IPR019039">
    <property type="entry name" value="T4-Rnl1-like_N"/>
</dbReference>
<organism evidence="5 6">
    <name type="scientific">Dioszegia hungarica</name>
    <dbReference type="NCBI Taxonomy" id="4972"/>
    <lineage>
        <taxon>Eukaryota</taxon>
        <taxon>Fungi</taxon>
        <taxon>Dikarya</taxon>
        <taxon>Basidiomycota</taxon>
        <taxon>Agaricomycotina</taxon>
        <taxon>Tremellomycetes</taxon>
        <taxon>Tremellales</taxon>
        <taxon>Bulleribasidiaceae</taxon>
        <taxon>Dioszegia</taxon>
    </lineage>
</organism>
<comment type="caution">
    <text evidence="5">The sequence shown here is derived from an EMBL/GenBank/DDBJ whole genome shotgun (WGS) entry which is preliminary data.</text>
</comment>
<accession>A0AA38H5I5</accession>
<evidence type="ECO:0000313" key="5">
    <source>
        <dbReference type="EMBL" id="KAI9634937.1"/>
    </source>
</evidence>
<dbReference type="GO" id="GO:0006388">
    <property type="term" value="P:tRNA splicing, via endonucleolytic cleavage and ligation"/>
    <property type="evidence" value="ECO:0007669"/>
    <property type="project" value="InterPro"/>
</dbReference>
<dbReference type="GeneID" id="77724834"/>
<dbReference type="PANTHER" id="PTHR32004">
    <property type="entry name" value="TRNA LIGASE"/>
    <property type="match status" value="1"/>
</dbReference>
<evidence type="ECO:0000259" key="2">
    <source>
        <dbReference type="Pfam" id="PF08302"/>
    </source>
</evidence>
<evidence type="ECO:0000256" key="1">
    <source>
        <dbReference type="SAM" id="MobiDB-lite"/>
    </source>
</evidence>
<dbReference type="SUPFAM" id="SSF52540">
    <property type="entry name" value="P-loop containing nucleoside triphosphate hydrolases"/>
    <property type="match status" value="1"/>
</dbReference>
<feature type="domain" description="T4 RNA ligase 1-like N-terminal" evidence="4">
    <location>
        <begin position="119"/>
        <end position="415"/>
    </location>
</feature>